<evidence type="ECO:0000256" key="6">
    <source>
        <dbReference type="ARBA" id="ARBA00023163"/>
    </source>
</evidence>
<dbReference type="InterPro" id="IPR036390">
    <property type="entry name" value="WH_DNA-bd_sf"/>
</dbReference>
<dbReference type="PANTHER" id="PTHR46577">
    <property type="entry name" value="HTH-TYPE TRANSCRIPTIONAL REGULATORY PROTEIN GABR"/>
    <property type="match status" value="1"/>
</dbReference>
<evidence type="ECO:0000256" key="2">
    <source>
        <dbReference type="ARBA" id="ARBA00022576"/>
    </source>
</evidence>
<keyword evidence="6" id="KW-0804">Transcription</keyword>
<evidence type="ECO:0000256" key="1">
    <source>
        <dbReference type="ARBA" id="ARBA00005384"/>
    </source>
</evidence>
<dbReference type="EMBL" id="JACIVA010000046">
    <property type="protein sequence ID" value="MBB1097616.1"/>
    <property type="molecule type" value="Genomic_DNA"/>
</dbReference>
<dbReference type="SUPFAM" id="SSF53383">
    <property type="entry name" value="PLP-dependent transferases"/>
    <property type="match status" value="1"/>
</dbReference>
<evidence type="ECO:0000259" key="7">
    <source>
        <dbReference type="PROSITE" id="PS50949"/>
    </source>
</evidence>
<evidence type="ECO:0000256" key="4">
    <source>
        <dbReference type="ARBA" id="ARBA00023015"/>
    </source>
</evidence>
<comment type="similarity">
    <text evidence="1">In the C-terminal section; belongs to the class-I pyridoxal-phosphate-dependent aminotransferase family.</text>
</comment>
<dbReference type="InterPro" id="IPR004839">
    <property type="entry name" value="Aminotransferase_I/II_large"/>
</dbReference>
<dbReference type="InterPro" id="IPR015424">
    <property type="entry name" value="PyrdxlP-dep_Trfase"/>
</dbReference>
<dbReference type="Proteomes" id="UP000517106">
    <property type="component" value="Unassembled WGS sequence"/>
</dbReference>
<proteinExistence type="inferred from homology"/>
<keyword evidence="9" id="KW-1185">Reference proteome</keyword>
<evidence type="ECO:0000256" key="3">
    <source>
        <dbReference type="ARBA" id="ARBA00022898"/>
    </source>
</evidence>
<evidence type="ECO:0000313" key="8">
    <source>
        <dbReference type="EMBL" id="MBB1097616.1"/>
    </source>
</evidence>
<dbReference type="Pfam" id="PF00392">
    <property type="entry name" value="GntR"/>
    <property type="match status" value="1"/>
</dbReference>
<evidence type="ECO:0000256" key="5">
    <source>
        <dbReference type="ARBA" id="ARBA00023125"/>
    </source>
</evidence>
<dbReference type="CDD" id="cd07377">
    <property type="entry name" value="WHTH_GntR"/>
    <property type="match status" value="1"/>
</dbReference>
<dbReference type="Gene3D" id="3.90.1150.10">
    <property type="entry name" value="Aspartate Aminotransferase, domain 1"/>
    <property type="match status" value="1"/>
</dbReference>
<dbReference type="SMART" id="SM00345">
    <property type="entry name" value="HTH_GNTR"/>
    <property type="match status" value="1"/>
</dbReference>
<dbReference type="GO" id="GO:0030170">
    <property type="term" value="F:pyridoxal phosphate binding"/>
    <property type="evidence" value="ECO:0007669"/>
    <property type="project" value="InterPro"/>
</dbReference>
<dbReference type="AlphaFoldDB" id="A0A7W3UL57"/>
<reference evidence="8 9" key="1">
    <citation type="submission" date="2020-07" db="EMBL/GenBank/DDBJ databases">
        <title>Description of Limosilactobacillus balticus sp. nov., Limosilactobacillus agrestis sp. nov., Limosilactobacillus albertensis sp. nov., Limosilactobacillus rudii sp. nov., Limosilactobacillus fastidiosus sp. nov., five novel Limosilactobacillus species isolated from the vertebrate gastrointestinal tract, and proposal of 6 subspecies of Limosilactobacillus reuteri adapted to the gastrointestinal tract of specific vertebrate hosts.</title>
        <authorList>
            <person name="Li F."/>
            <person name="Cheng C."/>
            <person name="Zheng J."/>
            <person name="Quevedo R.M."/>
            <person name="Li J."/>
            <person name="Roos S."/>
            <person name="Gaenzle M.G."/>
            <person name="Walter J."/>
        </authorList>
    </citation>
    <scope>NUCLEOTIDE SEQUENCE [LARGE SCALE GENOMIC DNA]</scope>
    <source>
        <strain evidence="8 9">STM2_1</strain>
    </source>
</reference>
<keyword evidence="4" id="KW-0805">Transcription regulation</keyword>
<dbReference type="Gene3D" id="3.40.640.10">
    <property type="entry name" value="Type I PLP-dependent aspartate aminotransferase-like (Major domain)"/>
    <property type="match status" value="1"/>
</dbReference>
<organism evidence="8 9">
    <name type="scientific">Limosilactobacillus rudii</name>
    <dbReference type="NCBI Taxonomy" id="2759755"/>
    <lineage>
        <taxon>Bacteria</taxon>
        <taxon>Bacillati</taxon>
        <taxon>Bacillota</taxon>
        <taxon>Bacilli</taxon>
        <taxon>Lactobacillales</taxon>
        <taxon>Lactobacillaceae</taxon>
        <taxon>Limosilactobacillus</taxon>
    </lineage>
</organism>
<dbReference type="GO" id="GO:0008483">
    <property type="term" value="F:transaminase activity"/>
    <property type="evidence" value="ECO:0007669"/>
    <property type="project" value="UniProtKB-KW"/>
</dbReference>
<dbReference type="PANTHER" id="PTHR46577:SF1">
    <property type="entry name" value="HTH-TYPE TRANSCRIPTIONAL REGULATORY PROTEIN GABR"/>
    <property type="match status" value="1"/>
</dbReference>
<dbReference type="PROSITE" id="PS50949">
    <property type="entry name" value="HTH_GNTR"/>
    <property type="match status" value="1"/>
</dbReference>
<dbReference type="InterPro" id="IPR036388">
    <property type="entry name" value="WH-like_DNA-bd_sf"/>
</dbReference>
<dbReference type="RefSeq" id="WP_182596338.1">
    <property type="nucleotide sequence ID" value="NZ_JACIVA010000046.1"/>
</dbReference>
<dbReference type="InterPro" id="IPR015422">
    <property type="entry name" value="PyrdxlP-dep_Trfase_small"/>
</dbReference>
<keyword evidence="2 8" id="KW-0032">Aminotransferase</keyword>
<feature type="domain" description="HTH gntR-type" evidence="7">
    <location>
        <begin position="22"/>
        <end position="90"/>
    </location>
</feature>
<dbReference type="CDD" id="cd00609">
    <property type="entry name" value="AAT_like"/>
    <property type="match status" value="1"/>
</dbReference>
<keyword evidence="8" id="KW-0808">Transferase</keyword>
<dbReference type="SUPFAM" id="SSF46785">
    <property type="entry name" value="Winged helix' DNA-binding domain"/>
    <property type="match status" value="1"/>
</dbReference>
<dbReference type="GO" id="GO:0003677">
    <property type="term" value="F:DNA binding"/>
    <property type="evidence" value="ECO:0007669"/>
    <property type="project" value="UniProtKB-KW"/>
</dbReference>
<comment type="caution">
    <text evidence="8">The sequence shown here is derived from an EMBL/GenBank/DDBJ whole genome shotgun (WGS) entry which is preliminary data.</text>
</comment>
<evidence type="ECO:0000313" key="9">
    <source>
        <dbReference type="Proteomes" id="UP000517106"/>
    </source>
</evidence>
<protein>
    <submittedName>
        <fullName evidence="8">PLP-dependent aminotransferase family protein</fullName>
    </submittedName>
</protein>
<dbReference type="InterPro" id="IPR015421">
    <property type="entry name" value="PyrdxlP-dep_Trfase_major"/>
</dbReference>
<dbReference type="Pfam" id="PF00155">
    <property type="entry name" value="Aminotran_1_2"/>
    <property type="match status" value="1"/>
</dbReference>
<name>A0A7W3UL57_9LACO</name>
<dbReference type="InterPro" id="IPR000524">
    <property type="entry name" value="Tscrpt_reg_HTH_GntR"/>
</dbReference>
<keyword evidence="3" id="KW-0663">Pyridoxal phosphate</keyword>
<dbReference type="GO" id="GO:0003700">
    <property type="term" value="F:DNA-binding transcription factor activity"/>
    <property type="evidence" value="ECO:0007669"/>
    <property type="project" value="InterPro"/>
</dbReference>
<gene>
    <name evidence="8" type="ORF">H5S09_06640</name>
</gene>
<accession>A0A7W3UL57</accession>
<dbReference type="Gene3D" id="1.10.10.10">
    <property type="entry name" value="Winged helix-like DNA-binding domain superfamily/Winged helix DNA-binding domain"/>
    <property type="match status" value="1"/>
</dbReference>
<sequence length="467" mass="52452">MPINDFNSHPLSWYPNKERLNRPLYKSLLHELKAAIEDGSLLPGTMLPPQRELADYLDVNFTTITRVYKLSAQLGLTYGITGKGTYVSPSGIDPLTINTSPQHLIDLGFIASYEQTNYLLDKTLRKVASLGASQLLTYASPTGRDIDKAAFRQYLTWLGHPLLPEQNVLVTAGGENSLSLLLNVIFSPGDLIAVDEFTYSNFIATAKLNGVRLIAIKNDEQGMIPAELERICKLNNINGLYIIPEYNNPTGRILDSHRRQEIAQIAKHHQLKIIEDDYLSFLSKANPARPPKIFQLLPQQTFYVCSMSKVITSGLRVAYLAYPKSMGRQVENGFFNTTVKTSTLNTAIATNAIQSGVAKKIIQEKINYAQKMNSIFNHVFPFAPTNELTNNVFFRRLPLKNSRKSGKDIEKELLSRHLRCFHSQRFSVAATTNESFLRVSLSATNSRDELLAGLKKLREYLGEKKLI</sequence>
<dbReference type="InterPro" id="IPR051446">
    <property type="entry name" value="HTH_trans_reg/aminotransferase"/>
</dbReference>
<keyword evidence="5" id="KW-0238">DNA-binding</keyword>